<dbReference type="EMBL" id="KQ090378">
    <property type="protein sequence ID" value="KMS96459.1"/>
    <property type="molecule type" value="Genomic_DNA"/>
</dbReference>
<organism evidence="2 3">
    <name type="scientific">Beta vulgaris subsp. vulgaris</name>
    <name type="common">Beet</name>
    <dbReference type="NCBI Taxonomy" id="3555"/>
    <lineage>
        <taxon>Eukaryota</taxon>
        <taxon>Viridiplantae</taxon>
        <taxon>Streptophyta</taxon>
        <taxon>Embryophyta</taxon>
        <taxon>Tracheophyta</taxon>
        <taxon>Spermatophyta</taxon>
        <taxon>Magnoliopsida</taxon>
        <taxon>eudicotyledons</taxon>
        <taxon>Gunneridae</taxon>
        <taxon>Pentapetalae</taxon>
        <taxon>Caryophyllales</taxon>
        <taxon>Chenopodiaceae</taxon>
        <taxon>Betoideae</taxon>
        <taxon>Beta</taxon>
    </lineage>
</organism>
<gene>
    <name evidence="2" type="ORF">BVRB_9g225140</name>
</gene>
<evidence type="ECO:0000313" key="3">
    <source>
        <dbReference type="Proteomes" id="UP000035740"/>
    </source>
</evidence>
<proteinExistence type="predicted"/>
<reference evidence="2 3" key="1">
    <citation type="journal article" date="2014" name="Nature">
        <title>The genome of the recently domesticated crop plant sugar beet (Beta vulgaris).</title>
        <authorList>
            <person name="Dohm J.C."/>
            <person name="Minoche A.E."/>
            <person name="Holtgrawe D."/>
            <person name="Capella-Gutierrez S."/>
            <person name="Zakrzewski F."/>
            <person name="Tafer H."/>
            <person name="Rupp O."/>
            <person name="Sorensen T.R."/>
            <person name="Stracke R."/>
            <person name="Reinhardt R."/>
            <person name="Goesmann A."/>
            <person name="Kraft T."/>
            <person name="Schulz B."/>
            <person name="Stadler P.F."/>
            <person name="Schmidt T."/>
            <person name="Gabaldon T."/>
            <person name="Lehrach H."/>
            <person name="Weisshaar B."/>
            <person name="Himmelbauer H."/>
        </authorList>
    </citation>
    <scope>NUCLEOTIDE SEQUENCE [LARGE SCALE GENOMIC DNA]</scope>
    <source>
        <tissue evidence="2">Taproot</tissue>
    </source>
</reference>
<accession>A0A0J8B5E4</accession>
<dbReference type="Gramene" id="KMS96459">
    <property type="protein sequence ID" value="KMS96459"/>
    <property type="gene ID" value="BVRB_9g225140"/>
</dbReference>
<protein>
    <submittedName>
        <fullName evidence="2">Uncharacterized protein</fullName>
    </submittedName>
</protein>
<name>A0A0J8B5E4_BETVV</name>
<feature type="chain" id="PRO_5005294147" evidence="1">
    <location>
        <begin position="21"/>
        <end position="53"/>
    </location>
</feature>
<keyword evidence="1" id="KW-0732">Signal</keyword>
<dbReference type="Proteomes" id="UP000035740">
    <property type="component" value="Unassembled WGS sequence"/>
</dbReference>
<evidence type="ECO:0000313" key="2">
    <source>
        <dbReference type="EMBL" id="KMS96459.1"/>
    </source>
</evidence>
<evidence type="ECO:0000256" key="1">
    <source>
        <dbReference type="SAM" id="SignalP"/>
    </source>
</evidence>
<sequence length="53" mass="5766">MLLGLFFLDVVNFSPPLTSSSSPKEVKSLLRLRCTCTQSSGLPVKSASFKMCL</sequence>
<feature type="signal peptide" evidence="1">
    <location>
        <begin position="1"/>
        <end position="20"/>
    </location>
</feature>
<keyword evidence="3" id="KW-1185">Reference proteome</keyword>
<dbReference type="AlphaFoldDB" id="A0A0J8B5E4"/>